<evidence type="ECO:0000256" key="1">
    <source>
        <dbReference type="SAM" id="MobiDB-lite"/>
    </source>
</evidence>
<keyword evidence="2" id="KW-0732">Signal</keyword>
<comment type="caution">
    <text evidence="3">The sequence shown here is derived from an EMBL/GenBank/DDBJ whole genome shotgun (WGS) entry which is preliminary data.</text>
</comment>
<dbReference type="EMBL" id="MFZG01000033">
    <property type="protein sequence ID" value="OGK15725.1"/>
    <property type="molecule type" value="Genomic_DNA"/>
</dbReference>
<proteinExistence type="predicted"/>
<evidence type="ECO:0008006" key="5">
    <source>
        <dbReference type="Google" id="ProtNLM"/>
    </source>
</evidence>
<feature type="chain" id="PRO_5009529158" description="Curlin" evidence="2">
    <location>
        <begin position="25"/>
        <end position="190"/>
    </location>
</feature>
<sequence length="190" mass="19216">MVKKLIAGGAAAALALSLVAGVLASNNGENGDYHRRGHSGTTNVAVVYGNNAGAVANTGKNWQVGLGTSGELEQEMETGDAEATAGQDIIVNSSTCGCDRRGRGKNFNFGLVGGNNALALANTGHNVQIGVLGGHHQGQNGGGLDVEGNGDGSRHGRGGELEQELETGDADAYAWQTIVVNSSVGESDEE</sequence>
<dbReference type="AlphaFoldDB" id="A0A1F7GAE5"/>
<feature type="region of interest" description="Disordered" evidence="1">
    <location>
        <begin position="133"/>
        <end position="170"/>
    </location>
</feature>
<feature type="compositionally biased region" description="Gly residues" evidence="1">
    <location>
        <begin position="133"/>
        <end position="151"/>
    </location>
</feature>
<organism evidence="3 4">
    <name type="scientific">Candidatus Roizmanbacteria bacterium RIFCSPHIGHO2_01_FULL_39_12c</name>
    <dbReference type="NCBI Taxonomy" id="1802031"/>
    <lineage>
        <taxon>Bacteria</taxon>
        <taxon>Candidatus Roizmaniibacteriota</taxon>
    </lineage>
</organism>
<gene>
    <name evidence="3" type="ORF">A2774_00575</name>
</gene>
<evidence type="ECO:0000313" key="3">
    <source>
        <dbReference type="EMBL" id="OGK15725.1"/>
    </source>
</evidence>
<feature type="signal peptide" evidence="2">
    <location>
        <begin position="1"/>
        <end position="24"/>
    </location>
</feature>
<dbReference type="Proteomes" id="UP000177208">
    <property type="component" value="Unassembled WGS sequence"/>
</dbReference>
<evidence type="ECO:0000313" key="4">
    <source>
        <dbReference type="Proteomes" id="UP000177208"/>
    </source>
</evidence>
<name>A0A1F7GAE5_9BACT</name>
<accession>A0A1F7GAE5</accession>
<evidence type="ECO:0000256" key="2">
    <source>
        <dbReference type="SAM" id="SignalP"/>
    </source>
</evidence>
<reference evidence="3 4" key="1">
    <citation type="journal article" date="2016" name="Nat. Commun.">
        <title>Thousands of microbial genomes shed light on interconnected biogeochemical processes in an aquifer system.</title>
        <authorList>
            <person name="Anantharaman K."/>
            <person name="Brown C.T."/>
            <person name="Hug L.A."/>
            <person name="Sharon I."/>
            <person name="Castelle C.J."/>
            <person name="Probst A.J."/>
            <person name="Thomas B.C."/>
            <person name="Singh A."/>
            <person name="Wilkins M.J."/>
            <person name="Karaoz U."/>
            <person name="Brodie E.L."/>
            <person name="Williams K.H."/>
            <person name="Hubbard S.S."/>
            <person name="Banfield J.F."/>
        </authorList>
    </citation>
    <scope>NUCLEOTIDE SEQUENCE [LARGE SCALE GENOMIC DNA]</scope>
</reference>
<protein>
    <recommendedName>
        <fullName evidence="5">Curlin</fullName>
    </recommendedName>
</protein>